<dbReference type="WBParaSite" id="SSLN_0002046801-mRNA-1">
    <property type="protein sequence ID" value="SSLN_0002046801-mRNA-1"/>
    <property type="gene ID" value="SSLN_0002046801"/>
</dbReference>
<organism evidence="3">
    <name type="scientific">Schistocephalus solidus</name>
    <name type="common">Tapeworm</name>
    <dbReference type="NCBI Taxonomy" id="70667"/>
    <lineage>
        <taxon>Eukaryota</taxon>
        <taxon>Metazoa</taxon>
        <taxon>Spiralia</taxon>
        <taxon>Lophotrochozoa</taxon>
        <taxon>Platyhelminthes</taxon>
        <taxon>Cestoda</taxon>
        <taxon>Eucestoda</taxon>
        <taxon>Diphyllobothriidea</taxon>
        <taxon>Diphyllobothriidae</taxon>
        <taxon>Schistocephalus</taxon>
    </lineage>
</organism>
<reference evidence="1 2" key="2">
    <citation type="submission" date="2018-11" db="EMBL/GenBank/DDBJ databases">
        <authorList>
            <consortium name="Pathogen Informatics"/>
        </authorList>
    </citation>
    <scope>NUCLEOTIDE SEQUENCE [LARGE SCALE GENOMIC DNA]</scope>
    <source>
        <strain evidence="1 2">NST_G2</strain>
    </source>
</reference>
<dbReference type="InterPro" id="IPR036691">
    <property type="entry name" value="Endo/exonu/phosph_ase_sf"/>
</dbReference>
<dbReference type="EMBL" id="UYSU01048977">
    <property type="protein sequence ID" value="VDM06120.1"/>
    <property type="molecule type" value="Genomic_DNA"/>
</dbReference>
<keyword evidence="2" id="KW-1185">Reference proteome</keyword>
<proteinExistence type="predicted"/>
<gene>
    <name evidence="1" type="ORF">SSLN_LOCUS19734</name>
</gene>
<dbReference type="SUPFAM" id="SSF56219">
    <property type="entry name" value="DNase I-like"/>
    <property type="match status" value="1"/>
</dbReference>
<dbReference type="Proteomes" id="UP000275846">
    <property type="component" value="Unassembled WGS sequence"/>
</dbReference>
<sequence length="215" mass="23541">MELQSPSGLRPLQASVWNRHGIHLNTYMQMCKGYVLTTLFYGAETWTIYSNQVRKLPQKNTEAEMARQDPRHGYLAVDMIPQHPRHAKGCATAILRPLARGGGAGRSKAERRDTGVAFAIRNDIVGRLPCLLQAINDRLMCLHLPLWGDQFATIISAFAPPRTSCDAEKDKIQGGTARPAGYCTESGQVIVIGDFNARVVGPRCLEGSAGSPRSP</sequence>
<evidence type="ECO:0000313" key="1">
    <source>
        <dbReference type="EMBL" id="VDM06120.1"/>
    </source>
</evidence>
<protein>
    <submittedName>
        <fullName evidence="3">Endonuclease/exonuclease/phosphatase domain-containing protein</fullName>
    </submittedName>
</protein>
<dbReference type="Gene3D" id="3.60.10.10">
    <property type="entry name" value="Endonuclease/exonuclease/phosphatase"/>
    <property type="match status" value="1"/>
</dbReference>
<reference evidence="3" key="1">
    <citation type="submission" date="2016-06" db="UniProtKB">
        <authorList>
            <consortium name="WormBaseParasite"/>
        </authorList>
    </citation>
    <scope>IDENTIFICATION</scope>
</reference>
<evidence type="ECO:0000313" key="3">
    <source>
        <dbReference type="WBParaSite" id="SSLN_0002046801-mRNA-1"/>
    </source>
</evidence>
<dbReference type="AlphaFoldDB" id="A0A183TTD6"/>
<name>A0A183TTD6_SCHSO</name>
<accession>A0A183TTD6</accession>
<evidence type="ECO:0000313" key="2">
    <source>
        <dbReference type="Proteomes" id="UP000275846"/>
    </source>
</evidence>